<dbReference type="Proteomes" id="UP001195483">
    <property type="component" value="Unassembled WGS sequence"/>
</dbReference>
<accession>A0AAE0TCB2</accession>
<reference evidence="1" key="1">
    <citation type="journal article" date="2021" name="Genome Biol. Evol.">
        <title>A High-Quality Reference Genome for a Parasitic Bivalve with Doubly Uniparental Inheritance (Bivalvia: Unionida).</title>
        <authorList>
            <person name="Smith C.H."/>
        </authorList>
    </citation>
    <scope>NUCLEOTIDE SEQUENCE</scope>
    <source>
        <strain evidence="1">CHS0354</strain>
    </source>
</reference>
<name>A0AAE0TCB2_9BIVA</name>
<keyword evidence="2" id="KW-1185">Reference proteome</keyword>
<sequence>MPSASCARGTIFALKLGMTWYGLDVQTFTYSLFNRNNNSIMPHGVHKSNWPSGCHQRKAKKKRCNSLKSLSGSMLRYVEKSDDGQSSSNNVPQSTIDTDSFDASSMHSLEEQVVQKINKIDDEIQKLKEVLPGVFPLSEKKDDDLSSDILTNLKRDGLDIMMCGAQGYDNAATMSEIHGGVQAIL</sequence>
<dbReference type="AlphaFoldDB" id="A0AAE0TCB2"/>
<reference evidence="1" key="3">
    <citation type="submission" date="2023-05" db="EMBL/GenBank/DDBJ databases">
        <authorList>
            <person name="Smith C.H."/>
        </authorList>
    </citation>
    <scope>NUCLEOTIDE SEQUENCE</scope>
    <source>
        <strain evidence="1">CHS0354</strain>
        <tissue evidence="1">Mantle</tissue>
    </source>
</reference>
<comment type="caution">
    <text evidence="1">The sequence shown here is derived from an EMBL/GenBank/DDBJ whole genome shotgun (WGS) entry which is preliminary data.</text>
</comment>
<evidence type="ECO:0000313" key="1">
    <source>
        <dbReference type="EMBL" id="KAK3607716.1"/>
    </source>
</evidence>
<gene>
    <name evidence="1" type="ORF">CHS0354_016742</name>
</gene>
<proteinExistence type="predicted"/>
<evidence type="ECO:0000313" key="2">
    <source>
        <dbReference type="Proteomes" id="UP001195483"/>
    </source>
</evidence>
<dbReference type="EMBL" id="JAEAOA010001030">
    <property type="protein sequence ID" value="KAK3607716.1"/>
    <property type="molecule type" value="Genomic_DNA"/>
</dbReference>
<protein>
    <submittedName>
        <fullName evidence="1">Uncharacterized protein</fullName>
    </submittedName>
</protein>
<organism evidence="1 2">
    <name type="scientific">Potamilus streckersoni</name>
    <dbReference type="NCBI Taxonomy" id="2493646"/>
    <lineage>
        <taxon>Eukaryota</taxon>
        <taxon>Metazoa</taxon>
        <taxon>Spiralia</taxon>
        <taxon>Lophotrochozoa</taxon>
        <taxon>Mollusca</taxon>
        <taxon>Bivalvia</taxon>
        <taxon>Autobranchia</taxon>
        <taxon>Heteroconchia</taxon>
        <taxon>Palaeoheterodonta</taxon>
        <taxon>Unionida</taxon>
        <taxon>Unionoidea</taxon>
        <taxon>Unionidae</taxon>
        <taxon>Ambleminae</taxon>
        <taxon>Lampsilini</taxon>
        <taxon>Potamilus</taxon>
    </lineage>
</organism>
<reference evidence="1" key="2">
    <citation type="journal article" date="2021" name="Genome Biol. Evol.">
        <title>Developing a high-quality reference genome for a parasitic bivalve with doubly uniparental inheritance (Bivalvia: Unionida).</title>
        <authorList>
            <person name="Smith C.H."/>
        </authorList>
    </citation>
    <scope>NUCLEOTIDE SEQUENCE</scope>
    <source>
        <strain evidence="1">CHS0354</strain>
        <tissue evidence="1">Mantle</tissue>
    </source>
</reference>